<sequence>MPRKTSRSIRDDLPTQAALMAAGTDFDAKRWSDPQYLNIRSGIVELGLQDGQRVTRADVFDLIAAKPRLAVMLTIVWGYPSGKINRHRKPIDALFSNAAVVADRLSELQQAEPLPAGALIRELNNLCGKGISTSTTSKLAYFFGLTTLEGACVIYDHRVINTIMEGTHLEFRGLRTTLPVERLRNSRDLAIRLENARNQQTRSFADYIATVNRLAKRLSKLGPDVVTPDQVELALFDNAPPSSELGARTRSSKQISDRTTRRKALRPTNIDAANPQAA</sequence>
<dbReference type="EMBL" id="BAAAZD010000001">
    <property type="protein sequence ID" value="GAA4003963.1"/>
    <property type="molecule type" value="Genomic_DNA"/>
</dbReference>
<name>A0ABP7RY69_9SPHN</name>
<dbReference type="Pfam" id="PF21790">
    <property type="entry name" value="OGG"/>
    <property type="match status" value="1"/>
</dbReference>
<comment type="caution">
    <text evidence="2">The sequence shown here is derived from an EMBL/GenBank/DDBJ whole genome shotgun (WGS) entry which is preliminary data.</text>
</comment>
<keyword evidence="3" id="KW-1185">Reference proteome</keyword>
<evidence type="ECO:0000313" key="3">
    <source>
        <dbReference type="Proteomes" id="UP001501310"/>
    </source>
</evidence>
<dbReference type="Proteomes" id="UP001501310">
    <property type="component" value="Unassembled WGS sequence"/>
</dbReference>
<proteinExistence type="predicted"/>
<dbReference type="RefSeq" id="WP_344709539.1">
    <property type="nucleotide sequence ID" value="NZ_BAAAZD010000001.1"/>
</dbReference>
<accession>A0ABP7RY69</accession>
<evidence type="ECO:0000256" key="1">
    <source>
        <dbReference type="SAM" id="MobiDB-lite"/>
    </source>
</evidence>
<feature type="region of interest" description="Disordered" evidence="1">
    <location>
        <begin position="239"/>
        <end position="278"/>
    </location>
</feature>
<dbReference type="InterPro" id="IPR048868">
    <property type="entry name" value="OGG-like_put"/>
</dbReference>
<gene>
    <name evidence="2" type="ORF">GCM10022211_14820</name>
</gene>
<reference evidence="3" key="1">
    <citation type="journal article" date="2019" name="Int. J. Syst. Evol. Microbiol.">
        <title>The Global Catalogue of Microorganisms (GCM) 10K type strain sequencing project: providing services to taxonomists for standard genome sequencing and annotation.</title>
        <authorList>
            <consortium name="The Broad Institute Genomics Platform"/>
            <consortium name="The Broad Institute Genome Sequencing Center for Infectious Disease"/>
            <person name="Wu L."/>
            <person name="Ma J."/>
        </authorList>
    </citation>
    <scope>NUCLEOTIDE SEQUENCE [LARGE SCALE GENOMIC DNA]</scope>
    <source>
        <strain evidence="3">JCM 16603</strain>
    </source>
</reference>
<evidence type="ECO:0000313" key="2">
    <source>
        <dbReference type="EMBL" id="GAA4003963.1"/>
    </source>
</evidence>
<organism evidence="2 3">
    <name type="scientific">Sphingomonas humi</name>
    <dbReference type="NCBI Taxonomy" id="335630"/>
    <lineage>
        <taxon>Bacteria</taxon>
        <taxon>Pseudomonadati</taxon>
        <taxon>Pseudomonadota</taxon>
        <taxon>Alphaproteobacteria</taxon>
        <taxon>Sphingomonadales</taxon>
        <taxon>Sphingomonadaceae</taxon>
        <taxon>Sphingomonas</taxon>
    </lineage>
</organism>
<protein>
    <submittedName>
        <fullName evidence="2">Uncharacterized protein</fullName>
    </submittedName>
</protein>